<evidence type="ECO:0000256" key="1">
    <source>
        <dbReference type="SAM" id="Phobius"/>
    </source>
</evidence>
<name>A0AB73HXL3_AQUAC</name>
<dbReference type="AlphaFoldDB" id="A0AB73HXL3"/>
<accession>A0AB73HXL3</accession>
<comment type="caution">
    <text evidence="2">The sequence shown here is derived from an EMBL/GenBank/DDBJ whole genome shotgun (WGS) entry which is preliminary data.</text>
</comment>
<sequence length="141" mass="15439">MLLRNGLQVVLLGGLSSLALLVFYGVGHELALQQGRHLRGGVAWGLLVSALQLGWFPLLVLLQNAGALLWPLRRLQLALGSMVLFALPLLIFAPPWGNWSHPYRSAYLLCCAAAGIALSYAGQVLLQHWHTRRSGDRYMAS</sequence>
<organism evidence="2 3">
    <name type="scientific">Aquipseudomonas alcaligenes</name>
    <name type="common">Pseudomonas alcaligenes</name>
    <dbReference type="NCBI Taxonomy" id="43263"/>
    <lineage>
        <taxon>Bacteria</taxon>
        <taxon>Pseudomonadati</taxon>
        <taxon>Pseudomonadota</taxon>
        <taxon>Gammaproteobacteria</taxon>
        <taxon>Pseudomonadales</taxon>
        <taxon>Pseudomonadaceae</taxon>
        <taxon>Aquipseudomonas</taxon>
    </lineage>
</organism>
<dbReference type="EMBL" id="JAODZF010000005">
    <property type="protein sequence ID" value="MDH0142584.1"/>
    <property type="molecule type" value="Genomic_DNA"/>
</dbReference>
<keyword evidence="1" id="KW-0812">Transmembrane</keyword>
<feature type="transmembrane region" description="Helical" evidence="1">
    <location>
        <begin position="41"/>
        <end position="62"/>
    </location>
</feature>
<proteinExistence type="predicted"/>
<keyword evidence="1" id="KW-0472">Membrane</keyword>
<feature type="transmembrane region" description="Helical" evidence="1">
    <location>
        <begin position="7"/>
        <end position="26"/>
    </location>
</feature>
<gene>
    <name evidence="2" type="ORF">N7380_09665</name>
</gene>
<feature type="transmembrane region" description="Helical" evidence="1">
    <location>
        <begin position="74"/>
        <end position="93"/>
    </location>
</feature>
<keyword evidence="1" id="KW-1133">Transmembrane helix</keyword>
<feature type="transmembrane region" description="Helical" evidence="1">
    <location>
        <begin position="105"/>
        <end position="126"/>
    </location>
</feature>
<reference evidence="2" key="1">
    <citation type="submission" date="2022-09" db="EMBL/GenBank/DDBJ databases">
        <title>Intensive care unit water sources are persistently colonized with multi-drug resistant bacteria and are the site of extensive horizontal gene transfer of antibiotic resistance genes.</title>
        <authorList>
            <person name="Diorio-Toth L."/>
        </authorList>
    </citation>
    <scope>NUCLEOTIDE SEQUENCE</scope>
    <source>
        <strain evidence="2">GD04146</strain>
    </source>
</reference>
<evidence type="ECO:0000313" key="2">
    <source>
        <dbReference type="EMBL" id="MDH0142584.1"/>
    </source>
</evidence>
<dbReference type="Proteomes" id="UP001158058">
    <property type="component" value="Unassembled WGS sequence"/>
</dbReference>
<protein>
    <submittedName>
        <fullName evidence="2">Uncharacterized protein</fullName>
    </submittedName>
</protein>
<dbReference type="RefSeq" id="WP_272794244.1">
    <property type="nucleotide sequence ID" value="NZ_JAODZF010000005.1"/>
</dbReference>
<evidence type="ECO:0000313" key="3">
    <source>
        <dbReference type="Proteomes" id="UP001158058"/>
    </source>
</evidence>